<reference evidence="1 2" key="1">
    <citation type="journal article" date="2017" name="Biosci. Biotechnol. Biochem.">
        <title>Identification and characterization of a sulfoglycosidase from Bifidobacterium bifidum implicated in mucin glycan utilization.</title>
        <authorList>
            <person name="Katoh T."/>
            <person name="Maeshibu T."/>
            <person name="Kikkawa K."/>
            <person name="Gotoh A."/>
            <person name="Tomabechi Y."/>
            <person name="Nakamura M."/>
            <person name="Liao W.-H."/>
            <person name="Yamaguchi M."/>
            <person name="Ashida H."/>
            <person name="Yamamoto K."/>
            <person name="Katayama T."/>
        </authorList>
    </citation>
    <scope>NUCLEOTIDE SEQUENCE [LARGE SCALE GENOMIC DNA]</scope>
    <source>
        <strain evidence="1 2">JCM 7004</strain>
    </source>
</reference>
<sequence>MADKALYIVGQKRFLQTMRKAGADLAELKEVNASAARVALPAVRSRTPVGRTGRLAGSVRAGATQKAGVIRAGSKAVRYAGVVNYGWPARGIRPRLFANDGVASTEGEWAKLYETYVKKVMSQVKGQ</sequence>
<dbReference type="Proteomes" id="UP000262177">
    <property type="component" value="Chromosome"/>
</dbReference>
<accession>A0A286TC19</accession>
<gene>
    <name evidence="1" type="ORF">BBJK_01272</name>
</gene>
<name>A0A286TC19_BIFBI</name>
<dbReference type="AlphaFoldDB" id="A0A286TC19"/>
<evidence type="ECO:0000313" key="2">
    <source>
        <dbReference type="Proteomes" id="UP000262177"/>
    </source>
</evidence>
<organism evidence="1 2">
    <name type="scientific">Bifidobacterium bifidum LMG 13195</name>
    <dbReference type="NCBI Taxonomy" id="1207542"/>
    <lineage>
        <taxon>Bacteria</taxon>
        <taxon>Bacillati</taxon>
        <taxon>Actinomycetota</taxon>
        <taxon>Actinomycetes</taxon>
        <taxon>Bifidobacteriales</taxon>
        <taxon>Bifidobacteriaceae</taxon>
        <taxon>Bifidobacterium</taxon>
    </lineage>
</organism>
<dbReference type="EMBL" id="AP018131">
    <property type="protein sequence ID" value="BBA47883.1"/>
    <property type="molecule type" value="Genomic_DNA"/>
</dbReference>
<protein>
    <recommendedName>
        <fullName evidence="3">HK97 gp10 family phage protein</fullName>
    </recommendedName>
</protein>
<evidence type="ECO:0008006" key="3">
    <source>
        <dbReference type="Google" id="ProtNLM"/>
    </source>
</evidence>
<evidence type="ECO:0000313" key="1">
    <source>
        <dbReference type="EMBL" id="BBA47883.1"/>
    </source>
</evidence>
<proteinExistence type="predicted"/>